<proteinExistence type="inferred from homology"/>
<dbReference type="SMART" id="SM00883">
    <property type="entry name" value="Cpn10"/>
    <property type="match status" value="1"/>
</dbReference>
<protein>
    <recommendedName>
        <fullName evidence="3">10 kDa chaperonin</fullName>
    </recommendedName>
</protein>
<organism evidence="4 5">
    <name type="scientific">Gemelliphila palaticanis</name>
    <dbReference type="NCBI Taxonomy" id="81950"/>
    <lineage>
        <taxon>Bacteria</taxon>
        <taxon>Bacillati</taxon>
        <taxon>Bacillota</taxon>
        <taxon>Bacilli</taxon>
        <taxon>Bacillales</taxon>
        <taxon>Gemellaceae</taxon>
        <taxon>Gemelliphila</taxon>
    </lineage>
</organism>
<keyword evidence="2 3" id="KW-0143">Chaperone</keyword>
<evidence type="ECO:0000313" key="5">
    <source>
        <dbReference type="Proteomes" id="UP000531840"/>
    </source>
</evidence>
<evidence type="ECO:0000256" key="3">
    <source>
        <dbReference type="RuleBase" id="RU000535"/>
    </source>
</evidence>
<evidence type="ECO:0000313" key="4">
    <source>
        <dbReference type="EMBL" id="NYS47939.1"/>
    </source>
</evidence>
<gene>
    <name evidence="4" type="ORF">HZY85_07120</name>
</gene>
<reference evidence="4 5" key="1">
    <citation type="submission" date="2020-07" db="EMBL/GenBank/DDBJ databases">
        <title>MOT database genomes.</title>
        <authorList>
            <person name="Joseph S."/>
            <person name="Aduse-Opoku J."/>
            <person name="Hashim A."/>
            <person name="Wade W."/>
            <person name="Curtis M."/>
        </authorList>
    </citation>
    <scope>NUCLEOTIDE SEQUENCE [LARGE SCALE GENOMIC DNA]</scope>
    <source>
        <strain evidence="4 5">CIP 106318</strain>
    </source>
</reference>
<accession>A0ABX2T385</accession>
<dbReference type="PRINTS" id="PR00297">
    <property type="entry name" value="CHAPERONIN10"/>
</dbReference>
<evidence type="ECO:0000256" key="2">
    <source>
        <dbReference type="ARBA" id="ARBA00023186"/>
    </source>
</evidence>
<keyword evidence="5" id="KW-1185">Reference proteome</keyword>
<evidence type="ECO:0000256" key="1">
    <source>
        <dbReference type="ARBA" id="ARBA00006975"/>
    </source>
</evidence>
<comment type="subunit">
    <text evidence="3">Heptamer of 7 subunits arranged in a ring.</text>
</comment>
<dbReference type="RefSeq" id="WP_179941722.1">
    <property type="nucleotide sequence ID" value="NZ_JACBYF010000018.1"/>
</dbReference>
<dbReference type="Gene3D" id="2.30.33.40">
    <property type="entry name" value="GroES chaperonin"/>
    <property type="match status" value="1"/>
</dbReference>
<comment type="similarity">
    <text evidence="1 3">Belongs to the GroES chaperonin family.</text>
</comment>
<comment type="function">
    <text evidence="3">Together with the chaperonin GroEL, plays an essential role in assisting protein folding. The GroEL-GroES system forms a nano-cage that allows encapsulation of the non-native substrate proteins and provides a physical environment optimized to promote and accelerate protein folding. GroES binds to the apical surface of the GroEL ring, thereby capping the opening of the GroEL channel.</text>
</comment>
<dbReference type="Pfam" id="PF00166">
    <property type="entry name" value="Cpn10"/>
    <property type="match status" value="1"/>
</dbReference>
<comment type="caution">
    <text evidence="4">The sequence shown here is derived from an EMBL/GenBank/DDBJ whole genome shotgun (WGS) entry which is preliminary data.</text>
</comment>
<name>A0ABX2T385_9BACL</name>
<dbReference type="SUPFAM" id="SSF50129">
    <property type="entry name" value="GroES-like"/>
    <property type="match status" value="1"/>
</dbReference>
<dbReference type="InterPro" id="IPR037124">
    <property type="entry name" value="Chaperonin_GroES_sf"/>
</dbReference>
<dbReference type="InterPro" id="IPR011032">
    <property type="entry name" value="GroES-like_sf"/>
</dbReference>
<dbReference type="EMBL" id="JACBYF010000018">
    <property type="protein sequence ID" value="NYS47939.1"/>
    <property type="molecule type" value="Genomic_DNA"/>
</dbReference>
<sequence length="92" mass="10340">MIRPVFDNVILKKVELEKSTESGIVLNSVKDTDLANIGEIYAIGEASVLSVENGGELQKGDKVIFSDNYKKINYKNEEYYVLNEEELLAILN</sequence>
<dbReference type="Proteomes" id="UP000531840">
    <property type="component" value="Unassembled WGS sequence"/>
</dbReference>
<dbReference type="CDD" id="cd00320">
    <property type="entry name" value="cpn10"/>
    <property type="match status" value="1"/>
</dbReference>
<dbReference type="InterPro" id="IPR020818">
    <property type="entry name" value="Chaperonin_GroES"/>
</dbReference>